<evidence type="ECO:0000313" key="2">
    <source>
        <dbReference type="Proteomes" id="UP001348369"/>
    </source>
</evidence>
<dbReference type="EMBL" id="CP109109">
    <property type="protein sequence ID" value="WSC01674.1"/>
    <property type="molecule type" value="Genomic_DNA"/>
</dbReference>
<accession>A0ACD4ZUQ2</accession>
<reference evidence="1" key="1">
    <citation type="submission" date="2022-10" db="EMBL/GenBank/DDBJ databases">
        <title>The complete genomes of actinobacterial strains from the NBC collection.</title>
        <authorList>
            <person name="Joergensen T.S."/>
            <person name="Alvarez Arevalo M."/>
            <person name="Sterndorff E.B."/>
            <person name="Faurdal D."/>
            <person name="Vuksanovic O."/>
            <person name="Mourched A.-S."/>
            <person name="Charusanti P."/>
            <person name="Shaw S."/>
            <person name="Blin K."/>
            <person name="Weber T."/>
        </authorList>
    </citation>
    <scope>NUCLEOTIDE SEQUENCE</scope>
    <source>
        <strain evidence="1">NBC 01771</strain>
    </source>
</reference>
<gene>
    <name evidence="1" type="ORF">OG835_34805</name>
</gene>
<protein>
    <submittedName>
        <fullName evidence="1">Uncharacterized protein</fullName>
    </submittedName>
</protein>
<name>A0ACD4ZUQ2_9ACTN</name>
<evidence type="ECO:0000313" key="1">
    <source>
        <dbReference type="EMBL" id="WSC01674.1"/>
    </source>
</evidence>
<proteinExistence type="predicted"/>
<dbReference type="Proteomes" id="UP001348369">
    <property type="component" value="Chromosome"/>
</dbReference>
<organism evidence="1 2">
    <name type="scientific">Streptomyces scopuliridis</name>
    <dbReference type="NCBI Taxonomy" id="452529"/>
    <lineage>
        <taxon>Bacteria</taxon>
        <taxon>Bacillati</taxon>
        <taxon>Actinomycetota</taxon>
        <taxon>Actinomycetes</taxon>
        <taxon>Kitasatosporales</taxon>
        <taxon>Streptomycetaceae</taxon>
        <taxon>Streptomyces</taxon>
    </lineage>
</organism>
<sequence>MRAARRPGDCINRRVLFGVVELEDHLTSDDPVHAAVVGQDELVILGRRRRGVDGAFKPSRPARRPRQRWQVLTEYNHHLVDVALAAGKRPAGISQDLVDHGGNGVGTTLPGSSGAKQPRRQPSACRADCAGFVIGQGAENR</sequence>
<keyword evidence="2" id="KW-1185">Reference proteome</keyword>